<evidence type="ECO:0000313" key="4">
    <source>
        <dbReference type="EMBL" id="KAJ7705637.1"/>
    </source>
</evidence>
<dbReference type="InterPro" id="IPR002562">
    <property type="entry name" value="3'-5'_exonuclease_dom"/>
</dbReference>
<organism evidence="4 5">
    <name type="scientific">Mycena metata</name>
    <dbReference type="NCBI Taxonomy" id="1033252"/>
    <lineage>
        <taxon>Eukaryota</taxon>
        <taxon>Fungi</taxon>
        <taxon>Dikarya</taxon>
        <taxon>Basidiomycota</taxon>
        <taxon>Agaricomycotina</taxon>
        <taxon>Agaricomycetes</taxon>
        <taxon>Agaricomycetidae</taxon>
        <taxon>Agaricales</taxon>
        <taxon>Marasmiineae</taxon>
        <taxon>Mycenaceae</taxon>
        <taxon>Mycena</taxon>
    </lineage>
</organism>
<feature type="domain" description="3'-5' exonuclease" evidence="2">
    <location>
        <begin position="551"/>
        <end position="674"/>
    </location>
</feature>
<feature type="compositionally biased region" description="Polar residues" evidence="1">
    <location>
        <begin position="25"/>
        <end position="34"/>
    </location>
</feature>
<dbReference type="GO" id="GO:0006139">
    <property type="term" value="P:nucleobase-containing compound metabolic process"/>
    <property type="evidence" value="ECO:0007669"/>
    <property type="project" value="InterPro"/>
</dbReference>
<sequence>MSQMSLPHASNSNLGASTAPAPVNNPLQPQSVSRAGSLPSRSVVARANAELTTNLSPSTPLPTTATSSPSSIDLITDVDNSSGSSGFLGGGLGEEEEDDEDTKTSNRKPFPTWFQQIVKGLLAELKYDLEETTAAKSRHYLAGTFWLPRKPAWFALGRLNVKPTDLFLPDFFLWDPMSLLGGAAGIVCPDCNSHHLTRDGVVERPRRVVDVDACFWILGYTYACRKRSGGCGVRFRSWDQRVLRRLPLPLAAEFPAHLTWRSGLSTRAFGVVRSCFQHGMGAEEVADLFRMQHLRRYDEIQLQYLRTKVKQMSLPGKTYEPFLPFEDHSPSGFHGFTPSGQWLRDVYDDFIETYRDVLNQHTGTLSARICAIDHSHKLAKHVFKVDGVPIFTALLTVTNEKGEIKVCVLVATKSHSQYEDALRRLGDNLEIYGHDLPEVFYTDNMTDKPMLEKVFASLLEKITPVEKHAEFPLFVDPECVVHPSKLDDATAINNVMRSILDDLSRANDSHIVVGFGSEWNIDITPYGCLAQQGPPAVLQLAYKDQVHVLQIGEMLKRQALPLQLLNLLQEPRVIKVGHSVNADLRRLAAACGKPPATFTGALELGNFAKDRFLIGKANISLVDLVASILGQRFPQHYSECISSNWSDSDLTTIQQQFAAREAYVALFLYQKINKTPLPVPMDQDTPGGTSKLAARGVVSPAAALGTFNDTSLTSTHTVITVREVLIPGAIIGQNDKKRSLKDYGNPPFDILSHRSHVRVVPYHPANVAPPPPPLFMSEPLHPDLLQTAAEPPADFASLAEDLDSCCRGQLIIGDIPFTALATYAPLVRSRVLKDVFHVFNMLYISRTHGLRVPFSRALRDALLIPHPADKAQIEVYLKTKNVTWQDMLRFHPKWLWQRCRRTIPPPEDLYPLVHAVFMTWGPLKDGKTGIPLFNSAAWKIAKNILELIKNGFVSDPPGIQLYYCIGFDEKAGGLAIYRCVRGTNMVEGGVHTHLLAKLPSHGASVRHMVACLLDFVLRHNLHVGHFNSTGKRYVGHDSIWLLNSIRELEITLAEGYGLPPAPLAWVNGNLYQQTEQSVGIIRIPRSVCGPVEIQSYNNEIDSKRTQKQQYLARMQGTRIAVLPVHTITEKVLFNDLMRTSPAFQSCKTAISTAATAIWNRQAEAKADIFYKLEEQLTAYLNGNYKDSANVRQSCSQARGQIEPLEQTLQDPKRATRIINARSGSLVQHRVTSGFDLPLNSSDPSSSASPSLHTQQFAVVNNIPESAASTTTSLSIQHVAASMHVPTPPPRVCVRTCPQCTDLSCNGKQRWYWCKNPCQDCGEKSLVLCVGRKSTARDKKRYVAARDVELEKAARDHLGLEKAQGQ</sequence>
<dbReference type="GO" id="GO:0008408">
    <property type="term" value="F:3'-5' exonuclease activity"/>
    <property type="evidence" value="ECO:0007669"/>
    <property type="project" value="InterPro"/>
</dbReference>
<dbReference type="InterPro" id="IPR046616">
    <property type="entry name" value="DUF6729"/>
</dbReference>
<feature type="compositionally biased region" description="Polar residues" evidence="1">
    <location>
        <begin position="1"/>
        <end position="16"/>
    </location>
</feature>
<dbReference type="GO" id="GO:0003676">
    <property type="term" value="F:nucleic acid binding"/>
    <property type="evidence" value="ECO:0007669"/>
    <property type="project" value="InterPro"/>
</dbReference>
<dbReference type="EMBL" id="JARKIB010000472">
    <property type="protein sequence ID" value="KAJ7705637.1"/>
    <property type="molecule type" value="Genomic_DNA"/>
</dbReference>
<evidence type="ECO:0000313" key="5">
    <source>
        <dbReference type="Proteomes" id="UP001215598"/>
    </source>
</evidence>
<gene>
    <name evidence="4" type="ORF">B0H16DRAFT_1901821</name>
</gene>
<dbReference type="InterPro" id="IPR012337">
    <property type="entry name" value="RNaseH-like_sf"/>
</dbReference>
<reference evidence="4" key="1">
    <citation type="submission" date="2023-03" db="EMBL/GenBank/DDBJ databases">
        <title>Massive genome expansion in bonnet fungi (Mycena s.s.) driven by repeated elements and novel gene families across ecological guilds.</title>
        <authorList>
            <consortium name="Lawrence Berkeley National Laboratory"/>
            <person name="Harder C.B."/>
            <person name="Miyauchi S."/>
            <person name="Viragh M."/>
            <person name="Kuo A."/>
            <person name="Thoen E."/>
            <person name="Andreopoulos B."/>
            <person name="Lu D."/>
            <person name="Skrede I."/>
            <person name="Drula E."/>
            <person name="Henrissat B."/>
            <person name="Morin E."/>
            <person name="Kohler A."/>
            <person name="Barry K."/>
            <person name="LaButti K."/>
            <person name="Morin E."/>
            <person name="Salamov A."/>
            <person name="Lipzen A."/>
            <person name="Mereny Z."/>
            <person name="Hegedus B."/>
            <person name="Baldrian P."/>
            <person name="Stursova M."/>
            <person name="Weitz H."/>
            <person name="Taylor A."/>
            <person name="Grigoriev I.V."/>
            <person name="Nagy L.G."/>
            <person name="Martin F."/>
            <person name="Kauserud H."/>
        </authorList>
    </citation>
    <scope>NUCLEOTIDE SEQUENCE</scope>
    <source>
        <strain evidence="4">CBHHK182m</strain>
    </source>
</reference>
<dbReference type="SUPFAM" id="SSF53098">
    <property type="entry name" value="Ribonuclease H-like"/>
    <property type="match status" value="1"/>
</dbReference>
<proteinExistence type="predicted"/>
<comment type="caution">
    <text evidence="4">The sequence shown here is derived from an EMBL/GenBank/DDBJ whole genome shotgun (WGS) entry which is preliminary data.</text>
</comment>
<dbReference type="PANTHER" id="PTHR47773">
    <property type="entry name" value="SI:DKEY-9I5.2-RELATED"/>
    <property type="match status" value="1"/>
</dbReference>
<feature type="non-terminal residue" evidence="4">
    <location>
        <position position="1365"/>
    </location>
</feature>
<name>A0AAD7GUT4_9AGAR</name>
<dbReference type="Gene3D" id="3.30.420.10">
    <property type="entry name" value="Ribonuclease H-like superfamily/Ribonuclease H"/>
    <property type="match status" value="1"/>
</dbReference>
<evidence type="ECO:0000259" key="3">
    <source>
        <dbReference type="Pfam" id="PF20499"/>
    </source>
</evidence>
<feature type="compositionally biased region" description="Low complexity" evidence="1">
    <location>
        <begin position="51"/>
        <end position="71"/>
    </location>
</feature>
<feature type="region of interest" description="Disordered" evidence="1">
    <location>
        <begin position="1"/>
        <end position="108"/>
    </location>
</feature>
<protein>
    <recommendedName>
        <fullName evidence="6">3'-5' exonuclease domain-containing protein</fullName>
    </recommendedName>
</protein>
<evidence type="ECO:0008006" key="6">
    <source>
        <dbReference type="Google" id="ProtNLM"/>
    </source>
</evidence>
<keyword evidence="5" id="KW-1185">Reference proteome</keyword>
<dbReference type="Proteomes" id="UP001215598">
    <property type="component" value="Unassembled WGS sequence"/>
</dbReference>
<dbReference type="PANTHER" id="PTHR47773:SF1">
    <property type="entry name" value="C2H2-TYPE DOMAIN-CONTAINING PROTEIN"/>
    <property type="match status" value="1"/>
</dbReference>
<evidence type="ECO:0000259" key="2">
    <source>
        <dbReference type="Pfam" id="PF01612"/>
    </source>
</evidence>
<accession>A0AAD7GUT4</accession>
<dbReference type="Pfam" id="PF01612">
    <property type="entry name" value="DNA_pol_A_exo1"/>
    <property type="match status" value="1"/>
</dbReference>
<dbReference type="InterPro" id="IPR036397">
    <property type="entry name" value="RNaseH_sf"/>
</dbReference>
<evidence type="ECO:0000256" key="1">
    <source>
        <dbReference type="SAM" id="MobiDB-lite"/>
    </source>
</evidence>
<feature type="domain" description="DUF6729" evidence="3">
    <location>
        <begin position="162"/>
        <end position="348"/>
    </location>
</feature>
<dbReference type="Pfam" id="PF20499">
    <property type="entry name" value="DUF6729"/>
    <property type="match status" value="1"/>
</dbReference>